<evidence type="ECO:0000259" key="2">
    <source>
        <dbReference type="Pfam" id="PF00171"/>
    </source>
</evidence>
<dbReference type="Proteomes" id="UP000247696">
    <property type="component" value="Chromosome"/>
</dbReference>
<keyword evidence="4" id="KW-1185">Reference proteome</keyword>
<proteinExistence type="predicted"/>
<dbReference type="InterPro" id="IPR015590">
    <property type="entry name" value="Aldehyde_DH_dom"/>
</dbReference>
<protein>
    <submittedName>
        <fullName evidence="3">Phenylacetaldehyde dehydrogenase</fullName>
        <ecNumber evidence="3">1.2.1.39</ecNumber>
    </submittedName>
</protein>
<dbReference type="STRING" id="1737425.GCA_900049755_01003"/>
<gene>
    <name evidence="3" type="primary">styD</name>
    <name evidence="3" type="ORF">Csp1_18710</name>
</gene>
<feature type="domain" description="Aldehyde dehydrogenase" evidence="2">
    <location>
        <begin position="33"/>
        <end position="174"/>
    </location>
</feature>
<dbReference type="PANTHER" id="PTHR11699">
    <property type="entry name" value="ALDEHYDE DEHYDROGENASE-RELATED"/>
    <property type="match status" value="1"/>
</dbReference>
<dbReference type="KEGG" id="cpre:Csp1_18710"/>
<dbReference type="InterPro" id="IPR016163">
    <property type="entry name" value="Ald_DH_C"/>
</dbReference>
<keyword evidence="1 3" id="KW-0560">Oxidoreductase</keyword>
<dbReference type="Pfam" id="PF00171">
    <property type="entry name" value="Aldedh"/>
    <property type="match status" value="1"/>
</dbReference>
<dbReference type="SUPFAM" id="SSF53720">
    <property type="entry name" value="ALDH-like"/>
    <property type="match status" value="1"/>
</dbReference>
<dbReference type="InterPro" id="IPR016162">
    <property type="entry name" value="Ald_DH_N"/>
</dbReference>
<dbReference type="InterPro" id="IPR016161">
    <property type="entry name" value="Ald_DH/histidinol_DH"/>
</dbReference>
<organism evidence="3 4">
    <name type="scientific">Corynebacterium provencense</name>
    <dbReference type="NCBI Taxonomy" id="1737425"/>
    <lineage>
        <taxon>Bacteria</taxon>
        <taxon>Bacillati</taxon>
        <taxon>Actinomycetota</taxon>
        <taxon>Actinomycetes</taxon>
        <taxon>Mycobacteriales</taxon>
        <taxon>Corynebacteriaceae</taxon>
        <taxon>Corynebacterium</taxon>
    </lineage>
</organism>
<evidence type="ECO:0000256" key="1">
    <source>
        <dbReference type="ARBA" id="ARBA00023002"/>
    </source>
</evidence>
<dbReference type="EC" id="1.2.1.39" evidence="3"/>
<dbReference type="Gene3D" id="3.40.309.10">
    <property type="entry name" value="Aldehyde Dehydrogenase, Chain A, domain 2"/>
    <property type="match status" value="1"/>
</dbReference>
<dbReference type="Gene3D" id="3.40.605.10">
    <property type="entry name" value="Aldehyde Dehydrogenase, Chain A, domain 1"/>
    <property type="match status" value="1"/>
</dbReference>
<reference evidence="4" key="1">
    <citation type="submission" date="2017-11" db="EMBL/GenBank/DDBJ databases">
        <title>Otitis media/interna in a cat caused by the recently described species Corynebacterium provencense.</title>
        <authorList>
            <person name="Kittl S."/>
            <person name="Brodard I."/>
            <person name="Rychener L."/>
            <person name="Jores J."/>
            <person name="Roosje P."/>
            <person name="Gobeli Brawand S."/>
        </authorList>
    </citation>
    <scope>NUCLEOTIDE SEQUENCE [LARGE SCALE GENOMIC DNA]</scope>
    <source>
        <strain evidence="4">17KM38</strain>
    </source>
</reference>
<accession>A0A2Z3YVQ8</accession>
<sequence>MSRTPSTTRSAPDWLRLPGRCRWVGGLRRGTQNRSQFDIVDGLVEDARASGARILCGGNPVRDAPGFFYPATLVADIAPDARLVEEEQFGPVLPVVRYSDLEWAVSEANRSEAGLGASVWSSRPEGAREVASRLEAGTVWINAHGAVDPRIPFGGVKGSGYGLEFGVEGLKAVSVPQVING</sequence>
<dbReference type="AlphaFoldDB" id="A0A2Z3YVQ8"/>
<dbReference type="EMBL" id="CP024988">
    <property type="protein sequence ID" value="AWT26644.1"/>
    <property type="molecule type" value="Genomic_DNA"/>
</dbReference>
<name>A0A2Z3YVQ8_9CORY</name>
<dbReference type="GO" id="GO:0008957">
    <property type="term" value="F:phenylacetaldehyde dehydrogenase (NAD+) activity"/>
    <property type="evidence" value="ECO:0007669"/>
    <property type="project" value="UniProtKB-EC"/>
</dbReference>
<evidence type="ECO:0000313" key="4">
    <source>
        <dbReference type="Proteomes" id="UP000247696"/>
    </source>
</evidence>
<evidence type="ECO:0000313" key="3">
    <source>
        <dbReference type="EMBL" id="AWT26644.1"/>
    </source>
</evidence>